<evidence type="ECO:0000313" key="4">
    <source>
        <dbReference type="EMBL" id="NWJ44419.1"/>
    </source>
</evidence>
<dbReference type="Pfam" id="PF25137">
    <property type="entry name" value="ADH_Fe_C"/>
    <property type="match status" value="1"/>
</dbReference>
<dbReference type="FunFam" id="3.40.50.1970:FF:000003">
    <property type="entry name" value="Alcohol dehydrogenase, iron-containing"/>
    <property type="match status" value="1"/>
</dbReference>
<dbReference type="PANTHER" id="PTHR11496">
    <property type="entry name" value="ALCOHOL DEHYDROGENASE"/>
    <property type="match status" value="1"/>
</dbReference>
<keyword evidence="7" id="KW-1185">Reference proteome</keyword>
<sequence length="367" mass="39609">MSELKGDFYYLPMEHVIFGAGSAHRLSEEVIRLGGKRVLIVTGQTLATQTDVVKKIEAYLGEYHIATFSGIRQHTPKSDLERALEIARQHKIDALVSVGGGSPIDGTKAIALELFKEHGKMPPHVAIPTTLSAAEFTHIVGVTDEALKMKTGFVNPRAVPHTVILDPELTLSTPLVLWLSTGIRALDHAVETLYAPGAHPINDVLALEAIHKLFAYLPKCKANPEDTAVRGELQVAAWMSFFSSMSAAMGLSHNLGRRIGASFDVPHGITSCITLAPVMYLMVEKHAAALAKIARVLELDRAGITEEVGLAKAAAAAVYKLVQDLGLPQHLKDVGLTEINLAEIASTSGPFPLLPPDQLEKVLKILW</sequence>
<dbReference type="GO" id="GO:0004022">
    <property type="term" value="F:alcohol dehydrogenase (NAD+) activity"/>
    <property type="evidence" value="ECO:0007669"/>
    <property type="project" value="TreeGrafter"/>
</dbReference>
<evidence type="ECO:0000313" key="7">
    <source>
        <dbReference type="Proteomes" id="UP001431572"/>
    </source>
</evidence>
<feature type="domain" description="Alcohol dehydrogenase iron-type/glycerol dehydrogenase GldA" evidence="2">
    <location>
        <begin position="15"/>
        <end position="167"/>
    </location>
</feature>
<gene>
    <name evidence="4" type="ORF">HXX08_00930</name>
    <name evidence="5" type="ORF">OZ401_002105</name>
</gene>
<dbReference type="AlphaFoldDB" id="A0A8T7LYC2"/>
<evidence type="ECO:0000256" key="1">
    <source>
        <dbReference type="ARBA" id="ARBA00023002"/>
    </source>
</evidence>
<dbReference type="CDD" id="cd08192">
    <property type="entry name" value="MAR-like"/>
    <property type="match status" value="1"/>
</dbReference>
<evidence type="ECO:0000259" key="2">
    <source>
        <dbReference type="Pfam" id="PF00465"/>
    </source>
</evidence>
<dbReference type="PANTHER" id="PTHR11496:SF97">
    <property type="entry name" value="ALCOHOL DEHYDROGENASE IRON-TYPE_GLYCEROL DEHYDROGENASE GLDA DOMAIN-CONTAINING PROTEIN"/>
    <property type="match status" value="1"/>
</dbReference>
<evidence type="ECO:0000259" key="3">
    <source>
        <dbReference type="Pfam" id="PF25137"/>
    </source>
</evidence>
<proteinExistence type="predicted"/>
<dbReference type="SUPFAM" id="SSF56796">
    <property type="entry name" value="Dehydroquinate synthase-like"/>
    <property type="match status" value="1"/>
</dbReference>
<dbReference type="Pfam" id="PF00465">
    <property type="entry name" value="Fe-ADH"/>
    <property type="match status" value="1"/>
</dbReference>
<dbReference type="GO" id="GO:0046872">
    <property type="term" value="F:metal ion binding"/>
    <property type="evidence" value="ECO:0007669"/>
    <property type="project" value="InterPro"/>
</dbReference>
<dbReference type="Gene3D" id="3.40.50.1970">
    <property type="match status" value="1"/>
</dbReference>
<dbReference type="RefSeq" id="WP_341468194.1">
    <property type="nucleotide sequence ID" value="NZ_CP128399.1"/>
</dbReference>
<dbReference type="EMBL" id="CP128399">
    <property type="protein sequence ID" value="WJW66311.1"/>
    <property type="molecule type" value="Genomic_DNA"/>
</dbReference>
<dbReference type="EMBL" id="JACATZ010000001">
    <property type="protein sequence ID" value="NWJ44419.1"/>
    <property type="molecule type" value="Genomic_DNA"/>
</dbReference>
<evidence type="ECO:0000313" key="5">
    <source>
        <dbReference type="EMBL" id="WJW66311.1"/>
    </source>
</evidence>
<reference evidence="5" key="2">
    <citation type="journal article" date="2024" name="Nature">
        <title>Anoxygenic phototroph of the Chloroflexota uses a type I reaction centre.</title>
        <authorList>
            <person name="Tsuji J.M."/>
            <person name="Shaw N.A."/>
            <person name="Nagashima S."/>
            <person name="Venkiteswaran J.J."/>
            <person name="Schiff S.L."/>
            <person name="Watanabe T."/>
            <person name="Fukui M."/>
            <person name="Hanada S."/>
            <person name="Tank M."/>
            <person name="Neufeld J.D."/>
        </authorList>
    </citation>
    <scope>NUCLEOTIDE SEQUENCE</scope>
    <source>
        <strain evidence="5">L227-S17</strain>
    </source>
</reference>
<dbReference type="InterPro" id="IPR001670">
    <property type="entry name" value="ADH_Fe/GldA"/>
</dbReference>
<dbReference type="InterPro" id="IPR056798">
    <property type="entry name" value="ADH_Fe_C"/>
</dbReference>
<dbReference type="Proteomes" id="UP001431572">
    <property type="component" value="Chromosome 1"/>
</dbReference>
<accession>A0A8T7LYC2</accession>
<keyword evidence="1" id="KW-0560">Oxidoreductase</keyword>
<evidence type="ECO:0000313" key="6">
    <source>
        <dbReference type="Proteomes" id="UP000521676"/>
    </source>
</evidence>
<reference evidence="4 6" key="1">
    <citation type="submission" date="2020-06" db="EMBL/GenBank/DDBJ databases">
        <title>Anoxygenic phototrophic Chloroflexota member uses a Type I reaction center.</title>
        <authorList>
            <person name="Tsuji J.M."/>
            <person name="Shaw N.A."/>
            <person name="Nagashima S."/>
            <person name="Venkiteswaran J."/>
            <person name="Schiff S.L."/>
            <person name="Hanada S."/>
            <person name="Tank M."/>
            <person name="Neufeld J.D."/>
        </authorList>
    </citation>
    <scope>NUCLEOTIDE SEQUENCE [LARGE SCALE GENOMIC DNA]</scope>
    <source>
        <strain evidence="4">L227-S17</strain>
    </source>
</reference>
<organism evidence="4 6">
    <name type="scientific">Candidatus Chlorohelix allophototropha</name>
    <dbReference type="NCBI Taxonomy" id="3003348"/>
    <lineage>
        <taxon>Bacteria</taxon>
        <taxon>Bacillati</taxon>
        <taxon>Chloroflexota</taxon>
        <taxon>Chloroflexia</taxon>
        <taxon>Candidatus Chloroheliales</taxon>
        <taxon>Candidatus Chloroheliaceae</taxon>
        <taxon>Candidatus Chlorohelix</taxon>
    </lineage>
</organism>
<protein>
    <submittedName>
        <fullName evidence="4">Iron-containing alcohol dehydrogenase</fullName>
    </submittedName>
</protein>
<dbReference type="Gene3D" id="1.20.1090.10">
    <property type="entry name" value="Dehydroquinate synthase-like - alpha domain"/>
    <property type="match status" value="1"/>
</dbReference>
<feature type="domain" description="Fe-containing alcohol dehydrogenase-like C-terminal" evidence="3">
    <location>
        <begin position="180"/>
        <end position="346"/>
    </location>
</feature>
<dbReference type="InterPro" id="IPR039697">
    <property type="entry name" value="Alcohol_dehydrogenase_Fe"/>
</dbReference>
<name>A0A8T7LYC2_9CHLR</name>
<dbReference type="Proteomes" id="UP000521676">
    <property type="component" value="Unassembled WGS sequence"/>
</dbReference>